<keyword evidence="2" id="KW-1185">Reference proteome</keyword>
<dbReference type="AlphaFoldDB" id="A0A9W3D8K5"/>
<evidence type="ECO:0000313" key="3">
    <source>
        <dbReference type="RefSeq" id="XP_056860201.1"/>
    </source>
</evidence>
<dbReference type="Proteomes" id="UP000504610">
    <property type="component" value="Chromosome 2"/>
</dbReference>
<evidence type="ECO:0000259" key="1">
    <source>
        <dbReference type="Pfam" id="PF13966"/>
    </source>
</evidence>
<proteinExistence type="predicted"/>
<dbReference type="OrthoDB" id="1109839at2759"/>
<name>A0A9W3D8K5_RAPSA</name>
<dbReference type="GeneID" id="130508627"/>
<reference evidence="3" key="2">
    <citation type="submission" date="2025-08" db="UniProtKB">
        <authorList>
            <consortium name="RefSeq"/>
        </authorList>
    </citation>
    <scope>IDENTIFICATION</scope>
    <source>
        <tissue evidence="3">Leaf</tissue>
    </source>
</reference>
<dbReference type="KEGG" id="rsz:130508627"/>
<reference evidence="2" key="1">
    <citation type="journal article" date="2019" name="Database">
        <title>The radish genome database (RadishGD): an integrated information resource for radish genomics.</title>
        <authorList>
            <person name="Yu H.J."/>
            <person name="Baek S."/>
            <person name="Lee Y.J."/>
            <person name="Cho A."/>
            <person name="Mun J.H."/>
        </authorList>
    </citation>
    <scope>NUCLEOTIDE SEQUENCE [LARGE SCALE GENOMIC DNA]</scope>
    <source>
        <strain evidence="2">cv. WK10039</strain>
    </source>
</reference>
<sequence length="147" mass="17584">MVLNRCPTKDRLLQWGLQTDGLCVLCRGYTESRNHLYFECSYTWNLWTMVADRCGFTPSQSWDATLTALRQYSGTRQRKKLLLLCWQATIYLLWVERNNRIHRNQFRPFSATFRDLDRLVRNRIATYRFTNPAESSELLTIWFSSRS</sequence>
<gene>
    <name evidence="3" type="primary">LOC130508627</name>
</gene>
<feature type="domain" description="Reverse transcriptase zinc-binding" evidence="1">
    <location>
        <begin position="2"/>
        <end position="47"/>
    </location>
</feature>
<evidence type="ECO:0000313" key="2">
    <source>
        <dbReference type="Proteomes" id="UP000504610"/>
    </source>
</evidence>
<organism evidence="2 3">
    <name type="scientific">Raphanus sativus</name>
    <name type="common">Radish</name>
    <name type="synonym">Raphanus raphanistrum var. sativus</name>
    <dbReference type="NCBI Taxonomy" id="3726"/>
    <lineage>
        <taxon>Eukaryota</taxon>
        <taxon>Viridiplantae</taxon>
        <taxon>Streptophyta</taxon>
        <taxon>Embryophyta</taxon>
        <taxon>Tracheophyta</taxon>
        <taxon>Spermatophyta</taxon>
        <taxon>Magnoliopsida</taxon>
        <taxon>eudicotyledons</taxon>
        <taxon>Gunneridae</taxon>
        <taxon>Pentapetalae</taxon>
        <taxon>rosids</taxon>
        <taxon>malvids</taxon>
        <taxon>Brassicales</taxon>
        <taxon>Brassicaceae</taxon>
        <taxon>Brassiceae</taxon>
        <taxon>Raphanus</taxon>
    </lineage>
</organism>
<protein>
    <submittedName>
        <fullName evidence="3">Uncharacterized protein LOC130508627</fullName>
    </submittedName>
</protein>
<dbReference type="RefSeq" id="XP_056860201.1">
    <property type="nucleotide sequence ID" value="XM_057004221.1"/>
</dbReference>
<dbReference type="InterPro" id="IPR026960">
    <property type="entry name" value="RVT-Znf"/>
</dbReference>
<dbReference type="Pfam" id="PF13966">
    <property type="entry name" value="zf-RVT"/>
    <property type="match status" value="1"/>
</dbReference>
<accession>A0A9W3D8K5</accession>